<dbReference type="RefSeq" id="WP_123202801.1">
    <property type="nucleotide sequence ID" value="NZ_RJMB01000023.1"/>
</dbReference>
<keyword evidence="1" id="KW-0472">Membrane</keyword>
<comment type="caution">
    <text evidence="2">The sequence shown here is derived from an EMBL/GenBank/DDBJ whole genome shotgun (WGS) entry which is preliminary data.</text>
</comment>
<feature type="transmembrane region" description="Helical" evidence="1">
    <location>
        <begin position="172"/>
        <end position="192"/>
    </location>
</feature>
<feature type="transmembrane region" description="Helical" evidence="1">
    <location>
        <begin position="59"/>
        <end position="76"/>
    </location>
</feature>
<name>A0A3N0E3R7_9ACTN</name>
<accession>A0A3N0E3R7</accession>
<keyword evidence="1" id="KW-0812">Transmembrane</keyword>
<feature type="transmembrane region" description="Helical" evidence="1">
    <location>
        <begin position="212"/>
        <end position="234"/>
    </location>
</feature>
<keyword evidence="3" id="KW-1185">Reference proteome</keyword>
<protein>
    <submittedName>
        <fullName evidence="2">Uncharacterized protein</fullName>
    </submittedName>
</protein>
<evidence type="ECO:0000313" key="2">
    <source>
        <dbReference type="EMBL" id="RNL82429.1"/>
    </source>
</evidence>
<keyword evidence="1" id="KW-1133">Transmembrane helix</keyword>
<reference evidence="2 3" key="1">
    <citation type="submission" date="2018-11" db="EMBL/GenBank/DDBJ databases">
        <title>The genome draft of YIM 96095.</title>
        <authorList>
            <person name="Tang S.-K."/>
            <person name="Chunyu W.-X."/>
            <person name="Feng Y.-Z."/>
        </authorList>
    </citation>
    <scope>NUCLEOTIDE SEQUENCE [LARGE SCALE GENOMIC DNA]</scope>
    <source>
        <strain evidence="2 3">YIM 96095</strain>
    </source>
</reference>
<feature type="transmembrane region" description="Helical" evidence="1">
    <location>
        <begin position="20"/>
        <end position="47"/>
    </location>
</feature>
<feature type="transmembrane region" description="Helical" evidence="1">
    <location>
        <begin position="147"/>
        <end position="165"/>
    </location>
</feature>
<dbReference type="EMBL" id="RJMB01000023">
    <property type="protein sequence ID" value="RNL82429.1"/>
    <property type="molecule type" value="Genomic_DNA"/>
</dbReference>
<evidence type="ECO:0000313" key="3">
    <source>
        <dbReference type="Proteomes" id="UP000269198"/>
    </source>
</evidence>
<dbReference type="AlphaFoldDB" id="A0A3N0E3R7"/>
<feature type="transmembrane region" description="Helical" evidence="1">
    <location>
        <begin position="88"/>
        <end position="113"/>
    </location>
</feature>
<evidence type="ECO:0000256" key="1">
    <source>
        <dbReference type="SAM" id="Phobius"/>
    </source>
</evidence>
<dbReference type="Proteomes" id="UP000269198">
    <property type="component" value="Unassembled WGS sequence"/>
</dbReference>
<sequence>MITDPIARAAARRFIGGCTLWALVGVAALFLFSLAVTTAVATFAGPIEVSGWGEVSLPLKWGFLAFGAVMAVVTLPQHVAHGRTRREFAVHQAVCVVAMALVTGIAAASAFALESLVYRVMDWPQEVSRTGLYTEADQYALVALEHWLVLPTWIGVGVFVSLGFYRHIALGAALIPVGAVLVHVVEAAVKSVDFSAPYLAEPLAALGVGSGPGVMVASCLVGFLLAMVVTWAVVRDIPLRSRTH</sequence>
<dbReference type="OrthoDB" id="3538230at2"/>
<organism evidence="2 3">
    <name type="scientific">Halostreptopolyspora alba</name>
    <dbReference type="NCBI Taxonomy" id="2487137"/>
    <lineage>
        <taxon>Bacteria</taxon>
        <taxon>Bacillati</taxon>
        <taxon>Actinomycetota</taxon>
        <taxon>Actinomycetes</taxon>
        <taxon>Streptosporangiales</taxon>
        <taxon>Nocardiopsidaceae</taxon>
        <taxon>Halostreptopolyspora</taxon>
    </lineage>
</organism>
<proteinExistence type="predicted"/>
<gene>
    <name evidence="2" type="ORF">EFW17_19155</name>
</gene>